<reference evidence="5 6" key="1">
    <citation type="journal article" date="2018" name="Cell">
        <title>The Chara Genome: Secondary Complexity and Implications for Plant Terrestrialization.</title>
        <authorList>
            <person name="Nishiyama T."/>
            <person name="Sakayama H."/>
            <person name="Vries J.D."/>
            <person name="Buschmann H."/>
            <person name="Saint-Marcoux D."/>
            <person name="Ullrich K.K."/>
            <person name="Haas F.B."/>
            <person name="Vanderstraeten L."/>
            <person name="Becker D."/>
            <person name="Lang D."/>
            <person name="Vosolsobe S."/>
            <person name="Rombauts S."/>
            <person name="Wilhelmsson P.K.I."/>
            <person name="Janitza P."/>
            <person name="Kern R."/>
            <person name="Heyl A."/>
            <person name="Rumpler F."/>
            <person name="Villalobos L.I.A.C."/>
            <person name="Clay J.M."/>
            <person name="Skokan R."/>
            <person name="Toyoda A."/>
            <person name="Suzuki Y."/>
            <person name="Kagoshima H."/>
            <person name="Schijlen E."/>
            <person name="Tajeshwar N."/>
            <person name="Catarino B."/>
            <person name="Hetherington A.J."/>
            <person name="Saltykova A."/>
            <person name="Bonnot C."/>
            <person name="Breuninger H."/>
            <person name="Symeonidi A."/>
            <person name="Radhakrishnan G.V."/>
            <person name="Van Nieuwerburgh F."/>
            <person name="Deforce D."/>
            <person name="Chang C."/>
            <person name="Karol K.G."/>
            <person name="Hedrich R."/>
            <person name="Ulvskov P."/>
            <person name="Glockner G."/>
            <person name="Delwiche C.F."/>
            <person name="Petrasek J."/>
            <person name="Van de Peer Y."/>
            <person name="Friml J."/>
            <person name="Beilby M."/>
            <person name="Dolan L."/>
            <person name="Kohara Y."/>
            <person name="Sugano S."/>
            <person name="Fujiyama A."/>
            <person name="Delaux P.-M."/>
            <person name="Quint M."/>
            <person name="TheiBen G."/>
            <person name="Hagemann M."/>
            <person name="Harholt J."/>
            <person name="Dunand C."/>
            <person name="Zachgo S."/>
            <person name="Langdale J."/>
            <person name="Maumus F."/>
            <person name="Straeten D.V.D."/>
            <person name="Gould S.B."/>
            <person name="Rensing S.A."/>
        </authorList>
    </citation>
    <scope>NUCLEOTIDE SEQUENCE [LARGE SCALE GENOMIC DNA]</scope>
    <source>
        <strain evidence="5 6">S276</strain>
    </source>
</reference>
<name>A0A388KAZ1_CHABU</name>
<evidence type="ECO:0000256" key="3">
    <source>
        <dbReference type="SAM" id="MobiDB-lite"/>
    </source>
</evidence>
<dbReference type="PANTHER" id="PTHR15092">
    <property type="entry name" value="POLY A -SPECIFIC RIBONUCLEASE/TARGET OF EGR1, MEMBER 1"/>
    <property type="match status" value="1"/>
</dbReference>
<evidence type="ECO:0000256" key="4">
    <source>
        <dbReference type="SAM" id="Phobius"/>
    </source>
</evidence>
<evidence type="ECO:0000256" key="1">
    <source>
        <dbReference type="ARBA" id="ARBA00001968"/>
    </source>
</evidence>
<feature type="region of interest" description="Disordered" evidence="3">
    <location>
        <begin position="569"/>
        <end position="625"/>
    </location>
</feature>
<dbReference type="Pfam" id="PF04857">
    <property type="entry name" value="CAF1"/>
    <property type="match status" value="1"/>
</dbReference>
<proteinExistence type="inferred from homology"/>
<accession>A0A388KAZ1</accession>
<dbReference type="AlphaFoldDB" id="A0A388KAZ1"/>
<keyword evidence="4" id="KW-1133">Transmembrane helix</keyword>
<evidence type="ECO:0008006" key="7">
    <source>
        <dbReference type="Google" id="ProtNLM"/>
    </source>
</evidence>
<feature type="region of interest" description="Disordered" evidence="3">
    <location>
        <begin position="512"/>
        <end position="557"/>
    </location>
</feature>
<keyword evidence="6" id="KW-1185">Reference proteome</keyword>
<dbReference type="STRING" id="69332.A0A388KAZ1"/>
<dbReference type="Proteomes" id="UP000265515">
    <property type="component" value="Unassembled WGS sequence"/>
</dbReference>
<sequence>MELRRHMLFVVVMNFVKVVITFVILIVVVMIFVKVVMTFVILVIVVMIFVKVVITFVIVSSVITFVIAIVFAVGRHFKDVVTLFVRADSSEEGSDDSGIQRTRLRTVFTMSKEDYDGLQGKLREERIRSHEARLHASIGFRHVIDLISASGKLVVAHNSFLDLAHIHSKFIGPLPCHLKGFCAGIQRKFPRIADTKFLLKAEPRLRWSLGRKTTNLSKLYAQIVKRQRMQGRMHAPGGGSTGQQMQGSGDGSTGTKRPGLGRKVKVEFADGFTRYAGGVEQFYHEAGFDAYMTGVVFAQACTDLGVRPSELSAFGMSAANSGANESAGSGSHLSKGLRELSQYVNVVVAGWIGSMTVDISAGKEGVGQGRSLPEAGRSRFTHQSSGANVVLVWGFSQWLGSEVLHRTIGGIFSRPPPVQVFFVDPQSALVQFNKDATATTFLTLAEGCHNGGRDMTKGMQAFRDAGIQVAPFSFYRDLCSSPSVVTTLTDAAEALLRERRWQTHQTSAVVVAGNELEGDQGNEQETYKENSDQEGRHRHPKRPVNMFGSVERNPKRRVLEGDEAIDAVEQTATEMDPETVLRDADANINNSQDRGSCETGGSNDDDDDDEEEEEEDDDNNGGVKA</sequence>
<organism evidence="5 6">
    <name type="scientific">Chara braunii</name>
    <name type="common">Braun's stonewort</name>
    <dbReference type="NCBI Taxonomy" id="69332"/>
    <lineage>
        <taxon>Eukaryota</taxon>
        <taxon>Viridiplantae</taxon>
        <taxon>Streptophyta</taxon>
        <taxon>Charophyceae</taxon>
        <taxon>Charales</taxon>
        <taxon>Characeae</taxon>
        <taxon>Chara</taxon>
    </lineage>
</organism>
<protein>
    <recommendedName>
        <fullName evidence="7">Exonuclease domain-containing protein</fullName>
    </recommendedName>
</protein>
<dbReference type="OrthoDB" id="1432093at2759"/>
<feature type="region of interest" description="Disordered" evidence="3">
    <location>
        <begin position="231"/>
        <end position="260"/>
    </location>
</feature>
<feature type="compositionally biased region" description="Acidic residues" evidence="3">
    <location>
        <begin position="603"/>
        <end position="619"/>
    </location>
</feature>
<dbReference type="GO" id="GO:0000175">
    <property type="term" value="F:3'-5'-RNA exonuclease activity"/>
    <property type="evidence" value="ECO:0007669"/>
    <property type="project" value="TreeGrafter"/>
</dbReference>
<evidence type="ECO:0000313" key="6">
    <source>
        <dbReference type="Proteomes" id="UP000265515"/>
    </source>
</evidence>
<comment type="cofactor">
    <cofactor evidence="1">
        <name>a divalent metal cation</name>
        <dbReference type="ChEBI" id="CHEBI:60240"/>
    </cofactor>
</comment>
<dbReference type="InterPro" id="IPR036397">
    <property type="entry name" value="RNaseH_sf"/>
</dbReference>
<evidence type="ECO:0000313" key="5">
    <source>
        <dbReference type="EMBL" id="GBG67209.1"/>
    </source>
</evidence>
<dbReference type="PANTHER" id="PTHR15092:SF22">
    <property type="entry name" value="POLY(A)-SPECIFIC RIBONUCLEASE PNLDC1"/>
    <property type="match status" value="1"/>
</dbReference>
<dbReference type="Gene3D" id="3.30.420.10">
    <property type="entry name" value="Ribonuclease H-like superfamily/Ribonuclease H"/>
    <property type="match status" value="1"/>
</dbReference>
<dbReference type="GO" id="GO:0003723">
    <property type="term" value="F:RNA binding"/>
    <property type="evidence" value="ECO:0007669"/>
    <property type="project" value="TreeGrafter"/>
</dbReference>
<keyword evidence="4" id="KW-0472">Membrane</keyword>
<dbReference type="Gramene" id="GBG67209">
    <property type="protein sequence ID" value="GBG67209"/>
    <property type="gene ID" value="CBR_g84872"/>
</dbReference>
<dbReference type="InterPro" id="IPR006941">
    <property type="entry name" value="RNase_CAF1"/>
</dbReference>
<comment type="caution">
    <text evidence="5">The sequence shown here is derived from an EMBL/GenBank/DDBJ whole genome shotgun (WGS) entry which is preliminary data.</text>
</comment>
<comment type="similarity">
    <text evidence="2">Belongs to the CAF1 family.</text>
</comment>
<evidence type="ECO:0000256" key="2">
    <source>
        <dbReference type="ARBA" id="ARBA00008372"/>
    </source>
</evidence>
<dbReference type="InterPro" id="IPR051181">
    <property type="entry name" value="CAF1_poly(A)_ribonucleases"/>
</dbReference>
<feature type="transmembrane region" description="Helical" evidence="4">
    <location>
        <begin position="7"/>
        <end position="33"/>
    </location>
</feature>
<gene>
    <name evidence="5" type="ORF">CBR_g84872</name>
</gene>
<feature type="compositionally biased region" description="Polar residues" evidence="3">
    <location>
        <begin position="587"/>
        <end position="602"/>
    </location>
</feature>
<dbReference type="InterPro" id="IPR012337">
    <property type="entry name" value="RNaseH-like_sf"/>
</dbReference>
<dbReference type="SUPFAM" id="SSF53098">
    <property type="entry name" value="Ribonuclease H-like"/>
    <property type="match status" value="1"/>
</dbReference>
<feature type="compositionally biased region" description="Basic and acidic residues" evidence="3">
    <location>
        <begin position="525"/>
        <end position="535"/>
    </location>
</feature>
<dbReference type="EMBL" id="BFEA01000084">
    <property type="protein sequence ID" value="GBG67209.1"/>
    <property type="molecule type" value="Genomic_DNA"/>
</dbReference>
<feature type="transmembrane region" description="Helical" evidence="4">
    <location>
        <begin position="39"/>
        <end position="72"/>
    </location>
</feature>
<keyword evidence="4" id="KW-0812">Transmembrane</keyword>